<keyword evidence="5" id="KW-0067">ATP-binding</keyword>
<dbReference type="PANTHER" id="PTHR43788">
    <property type="entry name" value="DNA2/NAM7 HELICASE FAMILY MEMBER"/>
    <property type="match status" value="1"/>
</dbReference>
<accession>W1Q5B8</accession>
<proteinExistence type="inferred from homology"/>
<dbReference type="EMBL" id="ACIN03000001">
    <property type="protein sequence ID" value="ESK66468.1"/>
    <property type="molecule type" value="Genomic_DNA"/>
</dbReference>
<dbReference type="Gene3D" id="3.40.50.300">
    <property type="entry name" value="P-loop containing nucleotide triphosphate hydrolases"/>
    <property type="match status" value="3"/>
</dbReference>
<feature type="domain" description="DNA2/NAM7 helicase helicase" evidence="6">
    <location>
        <begin position="557"/>
        <end position="764"/>
    </location>
</feature>
<feature type="domain" description="DNA2/NAM7 helicase helicase" evidence="6">
    <location>
        <begin position="259"/>
        <end position="465"/>
    </location>
</feature>
<evidence type="ECO:0008006" key="10">
    <source>
        <dbReference type="Google" id="ProtNLM"/>
    </source>
</evidence>
<evidence type="ECO:0000313" key="8">
    <source>
        <dbReference type="EMBL" id="ESK66468.1"/>
    </source>
</evidence>
<comment type="similarity">
    <text evidence="1">Belongs to the DNA2/NAM7 helicase family.</text>
</comment>
<evidence type="ECO:0000259" key="6">
    <source>
        <dbReference type="Pfam" id="PF13086"/>
    </source>
</evidence>
<evidence type="ECO:0000256" key="2">
    <source>
        <dbReference type="ARBA" id="ARBA00022741"/>
    </source>
</evidence>
<reference evidence="8" key="1">
    <citation type="submission" date="2013-06" db="EMBL/GenBank/DDBJ databases">
        <authorList>
            <person name="Weinstock G."/>
            <person name="Sodergren E."/>
            <person name="Clifton S."/>
            <person name="Fulton L."/>
            <person name="Fulton B."/>
            <person name="Courtney L."/>
            <person name="Fronick C."/>
            <person name="Harrison M."/>
            <person name="Strong C."/>
            <person name="Farmer C."/>
            <person name="Delahaunty K."/>
            <person name="Markovic C."/>
            <person name="Hall O."/>
            <person name="Minx P."/>
            <person name="Tomlinson C."/>
            <person name="Mitreva M."/>
            <person name="Nelson J."/>
            <person name="Hou S."/>
            <person name="Wollam A."/>
            <person name="Pepin K.H."/>
            <person name="Johnson M."/>
            <person name="Bhonagiri V."/>
            <person name="Nash W.E."/>
            <person name="Warren W."/>
            <person name="Chinwalla A."/>
            <person name="Mardis E.R."/>
            <person name="Wilson R.K."/>
        </authorList>
    </citation>
    <scope>NUCLEOTIDE SEQUENCE [LARGE SCALE GENOMIC DNA]</scope>
    <source>
        <strain evidence="8">ATCC 49176</strain>
    </source>
</reference>
<evidence type="ECO:0000256" key="1">
    <source>
        <dbReference type="ARBA" id="ARBA00007913"/>
    </source>
</evidence>
<dbReference type="Pfam" id="PF13087">
    <property type="entry name" value="AAA_12"/>
    <property type="match status" value="1"/>
</dbReference>
<dbReference type="SUPFAM" id="SSF52540">
    <property type="entry name" value="P-loop containing nucleoside triphosphate hydrolases"/>
    <property type="match status" value="1"/>
</dbReference>
<dbReference type="Pfam" id="PF13086">
    <property type="entry name" value="AAA_11"/>
    <property type="match status" value="2"/>
</dbReference>
<dbReference type="GO" id="GO:0005524">
    <property type="term" value="F:ATP binding"/>
    <property type="evidence" value="ECO:0007669"/>
    <property type="project" value="UniProtKB-KW"/>
</dbReference>
<dbReference type="eggNOG" id="COG0419">
    <property type="taxonomic scope" value="Bacteria"/>
</dbReference>
<keyword evidence="4" id="KW-0347">Helicase</keyword>
<dbReference type="HOGENOM" id="CLU_004155_0_1_9"/>
<dbReference type="InterPro" id="IPR041679">
    <property type="entry name" value="DNA2/NAM7-like_C"/>
</dbReference>
<dbReference type="InterPro" id="IPR050534">
    <property type="entry name" value="Coronavir_polyprotein_1ab"/>
</dbReference>
<dbReference type="RefSeq" id="WP_023390816.1">
    <property type="nucleotide sequence ID" value="NZ_KI535340.1"/>
</dbReference>
<keyword evidence="3" id="KW-0378">Hydrolase</keyword>
<dbReference type="GeneID" id="84816322"/>
<dbReference type="InterPro" id="IPR041677">
    <property type="entry name" value="DNA2/NAM7_AAA_11"/>
</dbReference>
<keyword evidence="2" id="KW-0547">Nucleotide-binding</keyword>
<sequence length="994" mass="114134">MNQIKNILESWKVVEQLSEGSIKSTNKALKVFDDVKDYYVYFKQFLDKENQKEKLDDTKVKDTGIVLYLNIFDFQEVVDIIKQNLDITDSDEEIISTEKFSFAVYFNYDLQHIDKYFFYSISGYVRNHKRLPENMIEEEDTIRNIISEYFEVYDFNNAFKNMVRRFGICLKNSRFQYLKDCKNANSNLHSFYLDDLNLADRSTSSNLRRYLLGCEERTTLDTKNNSSKSIEKIAEILQPKHYPLGRFPSNPEFALSLMQQVAVNLILNDKNNIRSVNGPPGTGKTTLLKDIFADMLVEQARFICSMSNVGKRDESKLIPLPSEISDLGIIVASSNNAAVQNIVNELPKKSEIANDDFLEKLQITDYFQDIATELLSKDNNTIKCWGLISAEAGKMANRKKLKEILESVIDNLEDSYGNNPEVYEKFRTHYLKLKSARDEKQGIYELKIKNKELQSKYNQGLSEIKTNKTRREEIYKRFCQNIDKIQNKISKLRDQQGLLDSKLSQVAVSIEIYEKELELTQMKKPAFFLLRKVFGGADVKRYIEDIAVAKEKILLATKDKANILKMKHKLERATELEKAKKAKIQEKYSKDKSENEKLIDQSVGQSEKIKGEIDSIESQIKLYHQEIPDFSSDYEALQKTNFWFDKNFRYMQNELFILALSVRKQYLYENRQNLREALKVWNNTANYEKKEIISAWHWINFVVPVISTTLASFSRMFSAFGDASLPNVFIDEAGQALPQACVGAVMRSKRIVMVGDPSQIEPVVTLDSAVFSLLKQKYTLDDNYLSSKASAQTLCDRASQYGYERQSGEWIGIPLWVHRRCKDPMFSISNAISYDGLMVQGKLAKDSNGKGNWIDVEGVANDKFVTEQVNVLIEEIRMKINEHAVLPKEIFVISPFKKVATMISSRLSKENLKDISVGTVHTFQGKEAKVVYLVLGADENSRGAAFWAVGTPNIMNVAATRAKEEFYIIGSQKLYSSLGSKVVKETLKQLNKAF</sequence>
<protein>
    <recommendedName>
        <fullName evidence="10">DNA2/NAM7 helicase-like C-terminal domain-containing protein</fullName>
    </recommendedName>
</protein>
<dbReference type="eggNOG" id="COG1112">
    <property type="taxonomic scope" value="Bacteria"/>
</dbReference>
<dbReference type="AlphaFoldDB" id="W1Q5B8"/>
<comment type="caution">
    <text evidence="8">The sequence shown here is derived from an EMBL/GenBank/DDBJ whole genome shotgun (WGS) entry which is preliminary data.</text>
</comment>
<gene>
    <name evidence="8" type="ORF">GCWU000182_000156</name>
</gene>
<dbReference type="GO" id="GO:0003678">
    <property type="term" value="F:DNA helicase activity"/>
    <property type="evidence" value="ECO:0007669"/>
    <property type="project" value="UniProtKB-ARBA"/>
</dbReference>
<organism evidence="8 9">
    <name type="scientific">Abiotrophia defectiva ATCC 49176</name>
    <dbReference type="NCBI Taxonomy" id="592010"/>
    <lineage>
        <taxon>Bacteria</taxon>
        <taxon>Bacillati</taxon>
        <taxon>Bacillota</taxon>
        <taxon>Bacilli</taxon>
        <taxon>Lactobacillales</taxon>
        <taxon>Aerococcaceae</taxon>
        <taxon>Abiotrophia</taxon>
    </lineage>
</organism>
<feature type="domain" description="DNA2/NAM7 helicase-like C-terminal" evidence="7">
    <location>
        <begin position="866"/>
        <end position="972"/>
    </location>
</feature>
<name>W1Q5B8_ABIDE</name>
<evidence type="ECO:0000313" key="9">
    <source>
        <dbReference type="Proteomes" id="UP000019050"/>
    </source>
</evidence>
<dbReference type="GO" id="GO:0016787">
    <property type="term" value="F:hydrolase activity"/>
    <property type="evidence" value="ECO:0007669"/>
    <property type="project" value="UniProtKB-KW"/>
</dbReference>
<dbReference type="PANTHER" id="PTHR43788:SF8">
    <property type="entry name" value="DNA-BINDING PROTEIN SMUBP-2"/>
    <property type="match status" value="1"/>
</dbReference>
<evidence type="ECO:0000259" key="7">
    <source>
        <dbReference type="Pfam" id="PF13087"/>
    </source>
</evidence>
<evidence type="ECO:0000256" key="4">
    <source>
        <dbReference type="ARBA" id="ARBA00022806"/>
    </source>
</evidence>
<dbReference type="InterPro" id="IPR027417">
    <property type="entry name" value="P-loop_NTPase"/>
</dbReference>
<evidence type="ECO:0000256" key="5">
    <source>
        <dbReference type="ARBA" id="ARBA00022840"/>
    </source>
</evidence>
<dbReference type="OrthoDB" id="9757917at2"/>
<dbReference type="Proteomes" id="UP000019050">
    <property type="component" value="Unassembled WGS sequence"/>
</dbReference>
<keyword evidence="9" id="KW-1185">Reference proteome</keyword>
<dbReference type="STRING" id="592010.GCWU000182_000156"/>
<evidence type="ECO:0000256" key="3">
    <source>
        <dbReference type="ARBA" id="ARBA00022801"/>
    </source>
</evidence>